<feature type="region of interest" description="Disordered" evidence="1">
    <location>
        <begin position="283"/>
        <end position="458"/>
    </location>
</feature>
<name>A0AAE0TQL1_9PEZI</name>
<feature type="region of interest" description="Disordered" evidence="1">
    <location>
        <begin position="1"/>
        <end position="39"/>
    </location>
</feature>
<feature type="compositionally biased region" description="Polar residues" evidence="1">
    <location>
        <begin position="546"/>
        <end position="560"/>
    </location>
</feature>
<proteinExistence type="predicted"/>
<evidence type="ECO:0000256" key="1">
    <source>
        <dbReference type="SAM" id="MobiDB-lite"/>
    </source>
</evidence>
<organism evidence="2 3">
    <name type="scientific">Recurvomyces mirabilis</name>
    <dbReference type="NCBI Taxonomy" id="574656"/>
    <lineage>
        <taxon>Eukaryota</taxon>
        <taxon>Fungi</taxon>
        <taxon>Dikarya</taxon>
        <taxon>Ascomycota</taxon>
        <taxon>Pezizomycotina</taxon>
        <taxon>Dothideomycetes</taxon>
        <taxon>Dothideomycetidae</taxon>
        <taxon>Mycosphaerellales</taxon>
        <taxon>Teratosphaeriaceae</taxon>
        <taxon>Recurvomyces</taxon>
    </lineage>
</organism>
<feature type="compositionally biased region" description="Low complexity" evidence="1">
    <location>
        <begin position="283"/>
        <end position="312"/>
    </location>
</feature>
<evidence type="ECO:0000313" key="2">
    <source>
        <dbReference type="EMBL" id="KAK3671441.1"/>
    </source>
</evidence>
<feature type="compositionally biased region" description="Low complexity" evidence="1">
    <location>
        <begin position="409"/>
        <end position="433"/>
    </location>
</feature>
<reference evidence="2" key="1">
    <citation type="submission" date="2023-07" db="EMBL/GenBank/DDBJ databases">
        <title>Black Yeasts Isolated from many extreme environments.</title>
        <authorList>
            <person name="Coleine C."/>
            <person name="Stajich J.E."/>
            <person name="Selbmann L."/>
        </authorList>
    </citation>
    <scope>NUCLEOTIDE SEQUENCE</scope>
    <source>
        <strain evidence="2">CCFEE 5485</strain>
    </source>
</reference>
<accession>A0AAE0TQL1</accession>
<feature type="compositionally biased region" description="Polar residues" evidence="1">
    <location>
        <begin position="599"/>
        <end position="615"/>
    </location>
</feature>
<feature type="region of interest" description="Disordered" evidence="1">
    <location>
        <begin position="472"/>
        <end position="639"/>
    </location>
</feature>
<feature type="compositionally biased region" description="Low complexity" evidence="1">
    <location>
        <begin position="482"/>
        <end position="492"/>
    </location>
</feature>
<sequence>MISGQSSESDDVYQTPLEVVEHEDERESVMQPPVHPLPSMQGAFEESIVESTAADETVLPSSGADAEARRQDLLEARQYDDSCNSRWKQRATARYHPLLKLMAQIVFGMHLLQEEQAKSDGEVVKILQTHVNEVDSFLERTSEDFGLAITDIEERIGHLRLPLEHVEVFNSMLEDKDFRTQLLEGNAKIEKIIDRTAKAMNGALADVQHGIQATQELGKYLHESQDRWPMSNASVADVHGAMGGNQQGWLKFLQELQAKGKKLGTSLVQLATLIGEMSRLAAAASRRSIPARRNASPTRSTRSTRSLPVTSSQLRSRFTNSQPPPMPQNTAILNKPLPQAPGMKSHPVPFAQRYEQPRQSPAPSVAPSGRRIVSMPQQAIPPRPKTAGAPRDARQTEGSTADLADFLKRSNPLGSNPNPLRSNPNPLRSNPPGQGISPAPRDMSRGARARSQGAHDLMSAAADAQAAVAKSKGHGAAVIVTGRRGQSRPSSRGGDKALDDGANSRKDSVASSGFARRMSTRMKNFRTSEDNDPSARNPGAIAPTDSAYSSGNEKMTTVPETPQTPRTARSARPPSRLGLFPRVTESAAPNPDLAGVERSASTIGASTRSLASNKPSKSRGLSLRNIFHRRDRSQMSDVR</sequence>
<keyword evidence="3" id="KW-1185">Reference proteome</keyword>
<gene>
    <name evidence="2" type="ORF">LTR78_008719</name>
</gene>
<comment type="caution">
    <text evidence="2">The sequence shown here is derived from an EMBL/GenBank/DDBJ whole genome shotgun (WGS) entry which is preliminary data.</text>
</comment>
<protein>
    <submittedName>
        <fullName evidence="2">Uncharacterized protein</fullName>
    </submittedName>
</protein>
<dbReference type="EMBL" id="JAUTXT010000043">
    <property type="protein sequence ID" value="KAK3671441.1"/>
    <property type="molecule type" value="Genomic_DNA"/>
</dbReference>
<dbReference type="Proteomes" id="UP001274830">
    <property type="component" value="Unassembled WGS sequence"/>
</dbReference>
<dbReference type="AlphaFoldDB" id="A0AAE0TQL1"/>
<feature type="compositionally biased region" description="Basic and acidic residues" evidence="1">
    <location>
        <begin position="493"/>
        <end position="508"/>
    </location>
</feature>
<feature type="compositionally biased region" description="Low complexity" evidence="1">
    <location>
        <begin position="561"/>
        <end position="576"/>
    </location>
</feature>
<feature type="compositionally biased region" description="Basic and acidic residues" evidence="1">
    <location>
        <begin position="19"/>
        <end position="28"/>
    </location>
</feature>
<evidence type="ECO:0000313" key="3">
    <source>
        <dbReference type="Proteomes" id="UP001274830"/>
    </source>
</evidence>